<gene>
    <name evidence="5" type="ORF">HNQ66_000757</name>
</gene>
<keyword evidence="2" id="KW-0175">Coiled coil</keyword>
<dbReference type="GO" id="GO:0016791">
    <property type="term" value="F:phosphatase activity"/>
    <property type="evidence" value="ECO:0007669"/>
    <property type="project" value="TreeGrafter"/>
</dbReference>
<evidence type="ECO:0000256" key="3">
    <source>
        <dbReference type="SAM" id="Phobius"/>
    </source>
</evidence>
<accession>A0A7W8DSX2</accession>
<keyword evidence="3" id="KW-0472">Membrane</keyword>
<keyword evidence="6" id="KW-1185">Reference proteome</keyword>
<dbReference type="GO" id="GO:0007165">
    <property type="term" value="P:signal transduction"/>
    <property type="evidence" value="ECO:0007669"/>
    <property type="project" value="InterPro"/>
</dbReference>
<dbReference type="Gene3D" id="6.10.340.10">
    <property type="match status" value="1"/>
</dbReference>
<evidence type="ECO:0000313" key="6">
    <source>
        <dbReference type="Proteomes" id="UP000535406"/>
    </source>
</evidence>
<dbReference type="GO" id="GO:0016020">
    <property type="term" value="C:membrane"/>
    <property type="evidence" value="ECO:0007669"/>
    <property type="project" value="InterPro"/>
</dbReference>
<keyword evidence="1 5" id="KW-0378">Hydrolase</keyword>
<dbReference type="PROSITE" id="PS50885">
    <property type="entry name" value="HAMP"/>
    <property type="match status" value="1"/>
</dbReference>
<evidence type="ECO:0000313" key="5">
    <source>
        <dbReference type="EMBL" id="MBB5041374.1"/>
    </source>
</evidence>
<evidence type="ECO:0000256" key="2">
    <source>
        <dbReference type="SAM" id="Coils"/>
    </source>
</evidence>
<dbReference type="CDD" id="cd06225">
    <property type="entry name" value="HAMP"/>
    <property type="match status" value="1"/>
</dbReference>
<dbReference type="RefSeq" id="WP_184141033.1">
    <property type="nucleotide sequence ID" value="NZ_JACHIK010000002.1"/>
</dbReference>
<reference evidence="5 6" key="1">
    <citation type="submission" date="2020-08" db="EMBL/GenBank/DDBJ databases">
        <title>Genomic Encyclopedia of Type Strains, Phase IV (KMG-IV): sequencing the most valuable type-strain genomes for metagenomic binning, comparative biology and taxonomic classification.</title>
        <authorList>
            <person name="Goeker M."/>
        </authorList>
    </citation>
    <scope>NUCLEOTIDE SEQUENCE [LARGE SCALE GENOMIC DNA]</scope>
    <source>
        <strain evidence="5 6">DSM 21319</strain>
    </source>
</reference>
<dbReference type="Pfam" id="PF00672">
    <property type="entry name" value="HAMP"/>
    <property type="match status" value="1"/>
</dbReference>
<name>A0A7W8DSX2_9HYPH</name>
<dbReference type="SMART" id="SM00331">
    <property type="entry name" value="PP2C_SIG"/>
    <property type="match status" value="1"/>
</dbReference>
<keyword evidence="3" id="KW-1133">Transmembrane helix</keyword>
<dbReference type="InterPro" id="IPR001932">
    <property type="entry name" value="PPM-type_phosphatase-like_dom"/>
</dbReference>
<dbReference type="InterPro" id="IPR052016">
    <property type="entry name" value="Bact_Sigma-Reg"/>
</dbReference>
<protein>
    <submittedName>
        <fullName evidence="5">Sigma-B regulation protein RsbU (Phosphoserine phosphatase)</fullName>
        <ecNumber evidence="5">3.1.3.3</ecNumber>
    </submittedName>
</protein>
<proteinExistence type="predicted"/>
<feature type="transmembrane region" description="Helical" evidence="3">
    <location>
        <begin position="21"/>
        <end position="44"/>
    </location>
</feature>
<dbReference type="InterPro" id="IPR036457">
    <property type="entry name" value="PPM-type-like_dom_sf"/>
</dbReference>
<dbReference type="EMBL" id="JACHIK010000002">
    <property type="protein sequence ID" value="MBB5041374.1"/>
    <property type="molecule type" value="Genomic_DNA"/>
</dbReference>
<sequence>MSTVAEGNPPRFGFSLTSFRAKFVLVVGGAVLVDLLVAGGIALWNVNRLSTNAMEEVGRGLEKANIEYLQNYIETTVERTDLLLDRYHSEVSGLAGSMQTVMDNPTLYDKLGEQLQDDGKLTTPLAYNQAGNWWQNQPGEASAVTVWGYLLDENRQPTPEALKTVRESAVFDLFGPSFLAAGPPKLQMYYIGPRQAPILRSTPYNDQGSVFDKVYPGHNQTNWWDFYFPGLYETWQSWLARPEERPVDSPITMLSPYLDGITGKIIVSFFQPLTTPDRKDLNGIVGVDLTLDQLADIVKSVKIAGTGFAFLTMSDGNVLAVTEDGEKTLGVKIDNASGFDRKLAHSTQPALASLAMPSDKETVLTTLTLKENGEDVPYVVLLKQLNAENLYTGKVPVTREVMSLGFMVPEREIYASLIAAKEGISDETRQVVTWQVGTVMLSLLVVLSAVFAISGRITAGLRALADAAHRLQNKDYSVRVAIPARDEVAAVGVAFNRMAEEISYHTENLENLVAERTRALETANEEISALNSKLKSENLRLGAELDVARHIQMMVLPRRDELDEIKGIDVSGYMEPADEVGGDYFDVLHDERRMKVGIGDVTGHGLESGVLMLMVQSVARALQEQGDEDPREFLEVLNRAVFKNIQRTKTDKHLSLAFLDYEDRKITLSGQHEEVLVLRDNDEVERIDTIDLGFPIGLESDIGPFVGTHEFSFDTGDVIVLHTDGVTEAESPNGELFGFDRLCESAQRHRQKDADAIKDGIIADLMAHIGTQKIHDDITLVVMKHR</sequence>
<dbReference type="PANTHER" id="PTHR43156">
    <property type="entry name" value="STAGE II SPORULATION PROTEIN E-RELATED"/>
    <property type="match status" value="1"/>
</dbReference>
<dbReference type="Pfam" id="PF07228">
    <property type="entry name" value="SpoIIE"/>
    <property type="match status" value="1"/>
</dbReference>
<dbReference type="PANTHER" id="PTHR43156:SF2">
    <property type="entry name" value="STAGE II SPORULATION PROTEIN E"/>
    <property type="match status" value="1"/>
</dbReference>
<dbReference type="Gene3D" id="3.30.450.20">
    <property type="entry name" value="PAS domain"/>
    <property type="match status" value="1"/>
</dbReference>
<feature type="domain" description="HAMP" evidence="4">
    <location>
        <begin position="455"/>
        <end position="507"/>
    </location>
</feature>
<dbReference type="Gene3D" id="3.60.40.10">
    <property type="entry name" value="PPM-type phosphatase domain"/>
    <property type="match status" value="1"/>
</dbReference>
<evidence type="ECO:0000259" key="4">
    <source>
        <dbReference type="PROSITE" id="PS50885"/>
    </source>
</evidence>
<feature type="coiled-coil region" evidence="2">
    <location>
        <begin position="506"/>
        <end position="540"/>
    </location>
</feature>
<dbReference type="AlphaFoldDB" id="A0A7W8DSX2"/>
<organism evidence="5 6">
    <name type="scientific">Shinella fusca</name>
    <dbReference type="NCBI Taxonomy" id="544480"/>
    <lineage>
        <taxon>Bacteria</taxon>
        <taxon>Pseudomonadati</taxon>
        <taxon>Pseudomonadota</taxon>
        <taxon>Alphaproteobacteria</taxon>
        <taxon>Hyphomicrobiales</taxon>
        <taxon>Rhizobiaceae</taxon>
        <taxon>Shinella</taxon>
    </lineage>
</organism>
<dbReference type="EC" id="3.1.3.3" evidence="5"/>
<dbReference type="SUPFAM" id="SSF158472">
    <property type="entry name" value="HAMP domain-like"/>
    <property type="match status" value="1"/>
</dbReference>
<evidence type="ECO:0000256" key="1">
    <source>
        <dbReference type="ARBA" id="ARBA00022801"/>
    </source>
</evidence>
<dbReference type="SMART" id="SM00304">
    <property type="entry name" value="HAMP"/>
    <property type="match status" value="1"/>
</dbReference>
<comment type="caution">
    <text evidence="5">The sequence shown here is derived from an EMBL/GenBank/DDBJ whole genome shotgun (WGS) entry which is preliminary data.</text>
</comment>
<keyword evidence="3" id="KW-0812">Transmembrane</keyword>
<dbReference type="InterPro" id="IPR003660">
    <property type="entry name" value="HAMP_dom"/>
</dbReference>
<dbReference type="Proteomes" id="UP000535406">
    <property type="component" value="Unassembled WGS sequence"/>
</dbReference>
<feature type="transmembrane region" description="Helical" evidence="3">
    <location>
        <begin position="432"/>
        <end position="453"/>
    </location>
</feature>